<organism evidence="1">
    <name type="scientific">Leptospirillum sp. Group II '5-way CG'</name>
    <dbReference type="NCBI Taxonomy" id="419541"/>
    <lineage>
        <taxon>Bacteria</taxon>
        <taxon>Pseudomonadati</taxon>
        <taxon>Nitrospirota</taxon>
        <taxon>Nitrospiria</taxon>
        <taxon>Nitrospirales</taxon>
        <taxon>Nitrospiraceae</taxon>
        <taxon>Leptospirillum</taxon>
    </lineage>
</organism>
<dbReference type="AlphaFoldDB" id="B6ARN1"/>
<dbReference type="Gene3D" id="3.40.50.720">
    <property type="entry name" value="NAD(P)-binding Rossmann-like Domain"/>
    <property type="match status" value="1"/>
</dbReference>
<sequence length="195" mass="22018">MKPVSVLLIGLGRVGSRFYEKFRELGEARVRLVGVCEIDERHPLLQRAREEGVRVYENFEEALAPSENPVDIILDTTNIPDVKTRSAIGLKKPETAIRCFFRWSLPIFSGIWLLPGRTCRRIMCNPVTDLPGRDATAPGESVGVIFCGKRETIARRRDERGNPFKRCRRWTNAAVSAAWRRDFAPEPGFPGLLPG</sequence>
<dbReference type="EMBL" id="DS995262">
    <property type="protein sequence ID" value="EDZ38127.1"/>
    <property type="molecule type" value="Genomic_DNA"/>
</dbReference>
<proteinExistence type="predicted"/>
<name>B6ARN1_9BACT</name>
<gene>
    <name evidence="1" type="ORF">CGL2_11390065</name>
</gene>
<dbReference type="InterPro" id="IPR036291">
    <property type="entry name" value="NAD(P)-bd_dom_sf"/>
</dbReference>
<reference evidence="1" key="1">
    <citation type="journal article" date="2004" name="Nature">
        <title>Community structure and metabolism through reconstruction of microbial genomes from the environment.</title>
        <authorList>
            <person name="Tyson G.W."/>
            <person name="Chapman J."/>
            <person name="Hugenholtz P."/>
            <person name="Allen E.E."/>
            <person name="Ram R.J."/>
            <person name="Richardson P.M."/>
            <person name="Solovyev V.V."/>
            <person name="Rubin E.M."/>
            <person name="Rokhsar D.S."/>
            <person name="Banfield J.F."/>
        </authorList>
    </citation>
    <scope>NUCLEOTIDE SEQUENCE [LARGE SCALE GENOMIC DNA]</scope>
</reference>
<evidence type="ECO:0008006" key="2">
    <source>
        <dbReference type="Google" id="ProtNLM"/>
    </source>
</evidence>
<evidence type="ECO:0000313" key="1">
    <source>
        <dbReference type="EMBL" id="EDZ38127.1"/>
    </source>
</evidence>
<dbReference type="SUPFAM" id="SSF51735">
    <property type="entry name" value="NAD(P)-binding Rossmann-fold domains"/>
    <property type="match status" value="1"/>
</dbReference>
<protein>
    <recommendedName>
        <fullName evidence="2">Homoserine dehydrogenase</fullName>
    </recommendedName>
</protein>
<reference evidence="1" key="2">
    <citation type="journal article" date="2008" name="PLoS Biol.">
        <title>Population genomic analysis of strain variation in Leptospirillum group II bacteria involved in acid mine drainage formation.</title>
        <authorList>
            <person name="Simmons S.L."/>
            <person name="Dibartolo G."/>
            <person name="Denef V.J."/>
            <person name="Goltsman D.S."/>
            <person name="Thelen M.P."/>
            <person name="Banfield J.F."/>
        </authorList>
    </citation>
    <scope>NUCLEOTIDE SEQUENCE [LARGE SCALE GENOMIC DNA]</scope>
</reference>
<accession>B6ARN1</accession>